<feature type="domain" description="S1 motif" evidence="7">
    <location>
        <begin position="699"/>
        <end position="772"/>
    </location>
</feature>
<feature type="domain" description="S1 motif" evidence="7">
    <location>
        <begin position="794"/>
        <end position="862"/>
    </location>
</feature>
<evidence type="ECO:0000256" key="1">
    <source>
        <dbReference type="ARBA" id="ARBA00004604"/>
    </source>
</evidence>
<organism evidence="8 9">
    <name type="scientific">Psilocybe cf. subviscida</name>
    <dbReference type="NCBI Taxonomy" id="2480587"/>
    <lineage>
        <taxon>Eukaryota</taxon>
        <taxon>Fungi</taxon>
        <taxon>Dikarya</taxon>
        <taxon>Basidiomycota</taxon>
        <taxon>Agaricomycotina</taxon>
        <taxon>Agaricomycetes</taxon>
        <taxon>Agaricomycetidae</taxon>
        <taxon>Agaricales</taxon>
        <taxon>Agaricineae</taxon>
        <taxon>Strophariaceae</taxon>
        <taxon>Psilocybe</taxon>
    </lineage>
</organism>
<gene>
    <name evidence="8" type="ORF">D9619_002902</name>
</gene>
<feature type="region of interest" description="Disordered" evidence="6">
    <location>
        <begin position="161"/>
        <end position="182"/>
    </location>
</feature>
<evidence type="ECO:0000313" key="9">
    <source>
        <dbReference type="Proteomes" id="UP000567179"/>
    </source>
</evidence>
<feature type="domain" description="S1 motif" evidence="7">
    <location>
        <begin position="250"/>
        <end position="319"/>
    </location>
</feature>
<comment type="subunit">
    <text evidence="2">Associated with the spliceosome.</text>
</comment>
<keyword evidence="5" id="KW-0539">Nucleus</keyword>
<dbReference type="EMBL" id="JAACJJ010000056">
    <property type="protein sequence ID" value="KAF5312354.1"/>
    <property type="molecule type" value="Genomic_DNA"/>
</dbReference>
<feature type="domain" description="S1 motif" evidence="7">
    <location>
        <begin position="525"/>
        <end position="594"/>
    </location>
</feature>
<dbReference type="Gene3D" id="1.25.40.10">
    <property type="entry name" value="Tetratricopeptide repeat domain"/>
    <property type="match status" value="1"/>
</dbReference>
<protein>
    <recommendedName>
        <fullName evidence="7">S1 motif domain-containing protein</fullName>
    </recommendedName>
</protein>
<evidence type="ECO:0000259" key="7">
    <source>
        <dbReference type="PROSITE" id="PS50126"/>
    </source>
</evidence>
<dbReference type="Pfam" id="PF00575">
    <property type="entry name" value="S1"/>
    <property type="match status" value="2"/>
</dbReference>
<keyword evidence="3" id="KW-0698">rRNA processing</keyword>
<dbReference type="SUPFAM" id="SSF48452">
    <property type="entry name" value="TPR-like"/>
    <property type="match status" value="1"/>
</dbReference>
<dbReference type="Proteomes" id="UP000567179">
    <property type="component" value="Unassembled WGS sequence"/>
</dbReference>
<feature type="region of interest" description="Disordered" evidence="6">
    <location>
        <begin position="1054"/>
        <end position="1115"/>
    </location>
</feature>
<feature type="domain" description="S1 motif" evidence="7">
    <location>
        <begin position="609"/>
        <end position="681"/>
    </location>
</feature>
<dbReference type="InterPro" id="IPR045209">
    <property type="entry name" value="Rrp5"/>
</dbReference>
<evidence type="ECO:0000256" key="2">
    <source>
        <dbReference type="ARBA" id="ARBA00011524"/>
    </source>
</evidence>
<feature type="region of interest" description="Disordered" evidence="6">
    <location>
        <begin position="1158"/>
        <end position="1199"/>
    </location>
</feature>
<comment type="caution">
    <text evidence="8">The sequence shown here is derived from an EMBL/GenBank/DDBJ whole genome shotgun (WGS) entry which is preliminary data.</text>
</comment>
<feature type="domain" description="S1 motif" evidence="7">
    <location>
        <begin position="978"/>
        <end position="1049"/>
    </location>
</feature>
<dbReference type="SUPFAM" id="SSF50249">
    <property type="entry name" value="Nucleic acid-binding proteins"/>
    <property type="match status" value="9"/>
</dbReference>
<sequence length="1467" mass="161759">MAAPKRSLEGSSSTTKAKKSRTESHPTEQPKPTTPLVTAEVDFPRGGGTSFTPLEVKAIRAEAAKEADDELFQDASKDKKGKKRKRKDGELSKASKSTETMDAVRIEHLNYKRLSVGMKIFGQIVSILPLALIVSLPNQLFAHVPITNISTQFTELLERADAEDLSDPEDEDDEDGDKLPRDTHPELFDLFTVGQYVRAVVSAVHAAGATDISGIGKTRDEISRASKRVELSLIPENVNTGVSKSDLKPGFTLIASVKSREDHGFILDFGLPEISGFVSFKDASQGRKDDSKELRAGALVDVTITKTSPNGRTCTVNINPTSVSTSCLTEVSSVTSLLPGTLVQALITAVNSDGLNLQVLGFFDGTIEQLHLDRDPKSYKLGKKVKARVLYGHSTSPPKFALSLADHIVKLTPRLPPAKERVDEGKTVQDLYPVGTKLDSVKVVRLESERGLIVEIQAGVEGFIHISHVSDDHVPSLSASGPWKVGSLHPARVTGYFAFDGLLQLSLKPSVIEQKYLQIDDIEVGEVIKGTIKKLTPSGLFVNLAGGIDGVIWPNHFADIVLKHPAKRFKEGASIKCRVLAVDPEKKRVALTAKKTLLDSPLPILAKPEDVVPGAVSHCVVFKIYEKNLLVEFYNNMKAIVPSKEISETPKSHLSEAFPIGKVVKVRVLSVDEGRITASIKQAAASFDVVTDISSVEIGHTVEGTVTEIHKDNVVLSLQPSHVRALLSIKNLANHRGLAVAQLRVTLKVGEKLNELVVVTRNVEKSIVIVANKPKKPAALPKGSTITMESIAVGQLIGGRVTRHTRHGALIKITSHIGGILHFTDLSDNFEIGSSLPAVDTVIKAAVIATDEGKRQVTLSTRASRMYPDQVHEVADREIADLADIQVGQPIRGFVKNIVEHGLFVTVGREVDARIQIRELFDEYVKDWQSKFTPHQLVKGRVISVDIPNKKAEMSLRSLEAMQRKSSSGITLSDLKPGQKVDGTVKKIEDYGLFIQIEGSKLSGLCHKSQLSDNAEADVAGALRGFREGDRVKAFVLGIDNRRISFSLKPSHFSAEDLEQSQEEDDAGGSGDDDSNASYDEQDEDGQNDDDDEDDDDDAENGEMEDPTTSDDEMDIDIDQQLIEQMSKMTSSAQLTKPAAPTVSSLSLAGGFQWSGEAHASDEEMGSSSDEDASEQPSRKKRKKKQIEHDLTADLQTKTPDSSADFERLLLGSPNSSYLWIQYMSFQLPLSEVDKAREIARRAIRTINFREEKERLNVWIALLNLENVYGSDESLDAVFKEAARANDSKTIHLRLTSIFDQSNKPEKCEEQFKRTCKKFGQSSKVWSLFGEFQLRKGNVEKARKLLPRSLQSLEKRKHLKTISRFAQLEYKYGDPERGKTLFEGIIDSHPKRWDMWSVYMDMEASQNNVQSLRNLFERVLALKMTSHKAKSFFKKWLDLEKKIGDDEGVEAVKQKAIEWTQRAANLS</sequence>
<feature type="domain" description="S1 motif" evidence="7">
    <location>
        <begin position="340"/>
        <end position="405"/>
    </location>
</feature>
<dbReference type="InterPro" id="IPR048059">
    <property type="entry name" value="Rrp5_S1_rpt_hs1_sc1"/>
</dbReference>
<dbReference type="Pfam" id="PF24685">
    <property type="entry name" value="OB_RRP5_4th"/>
    <property type="match status" value="1"/>
</dbReference>
<dbReference type="FunFam" id="2.40.50.140:FF:000103">
    <property type="entry name" value="protein RRP5 homolog"/>
    <property type="match status" value="2"/>
</dbReference>
<dbReference type="CDD" id="cd05693">
    <property type="entry name" value="S1_Rrp5_repeat_hs1_sc1"/>
    <property type="match status" value="1"/>
</dbReference>
<feature type="compositionally biased region" description="Acidic residues" evidence="6">
    <location>
        <begin position="163"/>
        <end position="176"/>
    </location>
</feature>
<feature type="region of interest" description="Disordered" evidence="6">
    <location>
        <begin position="1"/>
        <end position="51"/>
    </location>
</feature>
<dbReference type="SMART" id="SM00386">
    <property type="entry name" value="HAT"/>
    <property type="match status" value="5"/>
</dbReference>
<feature type="compositionally biased region" description="Acidic residues" evidence="6">
    <location>
        <begin position="1163"/>
        <end position="1174"/>
    </location>
</feature>
<reference evidence="8 9" key="1">
    <citation type="journal article" date="2020" name="ISME J.">
        <title>Uncovering the hidden diversity of litter-decomposition mechanisms in mushroom-forming fungi.</title>
        <authorList>
            <person name="Floudas D."/>
            <person name="Bentzer J."/>
            <person name="Ahren D."/>
            <person name="Johansson T."/>
            <person name="Persson P."/>
            <person name="Tunlid A."/>
        </authorList>
    </citation>
    <scope>NUCLEOTIDE SEQUENCE [LARGE SCALE GENOMIC DNA]</scope>
    <source>
        <strain evidence="8 9">CBS 101986</strain>
    </source>
</reference>
<dbReference type="InterPro" id="IPR003107">
    <property type="entry name" value="HAT"/>
</dbReference>
<dbReference type="GO" id="GO:0032040">
    <property type="term" value="C:small-subunit processome"/>
    <property type="evidence" value="ECO:0007669"/>
    <property type="project" value="TreeGrafter"/>
</dbReference>
<dbReference type="InterPro" id="IPR057301">
    <property type="entry name" value="Rrp5_OB_4th"/>
</dbReference>
<dbReference type="Pfam" id="PF23459">
    <property type="entry name" value="S1_RRP5"/>
    <property type="match status" value="2"/>
</dbReference>
<dbReference type="OrthoDB" id="412781at2759"/>
<dbReference type="FunFam" id="2.40.50.140:FF:000155">
    <property type="entry name" value="rRNA biogenesis protein RRP5"/>
    <property type="match status" value="1"/>
</dbReference>
<evidence type="ECO:0000313" key="8">
    <source>
        <dbReference type="EMBL" id="KAF5312354.1"/>
    </source>
</evidence>
<feature type="region of interest" description="Disordered" evidence="6">
    <location>
        <begin position="64"/>
        <end position="98"/>
    </location>
</feature>
<comment type="subcellular location">
    <subcellularLocation>
        <location evidence="1">Nucleus</location>
        <location evidence="1">Nucleolus</location>
    </subcellularLocation>
</comment>
<dbReference type="PROSITE" id="PS50126">
    <property type="entry name" value="S1"/>
    <property type="match status" value="9"/>
</dbReference>
<evidence type="ECO:0000256" key="5">
    <source>
        <dbReference type="ARBA" id="ARBA00023242"/>
    </source>
</evidence>
<dbReference type="PANTHER" id="PTHR23270:SF10">
    <property type="entry name" value="PROTEIN RRP5 HOMOLOG"/>
    <property type="match status" value="1"/>
</dbReference>
<dbReference type="InterPro" id="IPR055430">
    <property type="entry name" value="HAT_Syf1_CNRKL1_C"/>
</dbReference>
<dbReference type="InterPro" id="IPR003029">
    <property type="entry name" value="S1_domain"/>
</dbReference>
<dbReference type="Gene3D" id="2.40.50.140">
    <property type="entry name" value="Nucleic acid-binding proteins"/>
    <property type="match status" value="8"/>
</dbReference>
<evidence type="ECO:0000256" key="3">
    <source>
        <dbReference type="ARBA" id="ARBA00022552"/>
    </source>
</evidence>
<proteinExistence type="predicted"/>
<dbReference type="InterPro" id="IPR011990">
    <property type="entry name" value="TPR-like_helical_dom_sf"/>
</dbReference>
<accession>A0A8H5AWR4</accession>
<dbReference type="InterPro" id="IPR057302">
    <property type="entry name" value="Rrp5_S1"/>
</dbReference>
<keyword evidence="9" id="KW-1185">Reference proteome</keyword>
<evidence type="ECO:0000256" key="6">
    <source>
        <dbReference type="SAM" id="MobiDB-lite"/>
    </source>
</evidence>
<dbReference type="GO" id="GO:0006364">
    <property type="term" value="P:rRNA processing"/>
    <property type="evidence" value="ECO:0007669"/>
    <property type="project" value="UniProtKB-KW"/>
</dbReference>
<dbReference type="CDD" id="cd05697">
    <property type="entry name" value="S1_Rrp5_repeat_hs5"/>
    <property type="match status" value="1"/>
</dbReference>
<dbReference type="PANTHER" id="PTHR23270">
    <property type="entry name" value="PROGRAMMED CELL DEATH PROTEIN 11 PRE-RRNA PROCESSING PROTEIN RRP5"/>
    <property type="match status" value="1"/>
</dbReference>
<dbReference type="InterPro" id="IPR012340">
    <property type="entry name" value="NA-bd_OB-fold"/>
</dbReference>
<dbReference type="FunFam" id="1.25.40.10:FF:000727">
    <property type="entry name" value="Chromosome 1, whole genome shotgun sequence"/>
    <property type="match status" value="1"/>
</dbReference>
<feature type="domain" description="S1 motif" evidence="7">
    <location>
        <begin position="435"/>
        <end position="508"/>
    </location>
</feature>
<dbReference type="CDD" id="cd05707">
    <property type="entry name" value="S1_Rrp5_repeat_sc11"/>
    <property type="match status" value="1"/>
</dbReference>
<dbReference type="SMART" id="SM00316">
    <property type="entry name" value="S1"/>
    <property type="match status" value="10"/>
</dbReference>
<dbReference type="GO" id="GO:0003723">
    <property type="term" value="F:RNA binding"/>
    <property type="evidence" value="ECO:0007669"/>
    <property type="project" value="TreeGrafter"/>
</dbReference>
<keyword evidence="4" id="KW-0677">Repeat</keyword>
<feature type="domain" description="S1 motif" evidence="7">
    <location>
        <begin position="888"/>
        <end position="957"/>
    </location>
</feature>
<evidence type="ECO:0000256" key="4">
    <source>
        <dbReference type="ARBA" id="ARBA00022737"/>
    </source>
</evidence>
<feature type="compositionally biased region" description="Acidic residues" evidence="6">
    <location>
        <begin position="1056"/>
        <end position="1115"/>
    </location>
</feature>
<dbReference type="Pfam" id="PF23231">
    <property type="entry name" value="HAT_Syf1_CNRKL1_C"/>
    <property type="match status" value="1"/>
</dbReference>
<name>A0A8H5AWR4_9AGAR</name>